<dbReference type="RefSeq" id="WP_158381225.1">
    <property type="nucleotide sequence ID" value="NZ_VMTX01000003.1"/>
</dbReference>
<dbReference type="Pfam" id="PF04480">
    <property type="entry name" value="DUF559"/>
    <property type="match status" value="1"/>
</dbReference>
<proteinExistence type="predicted"/>
<reference evidence="2 3" key="1">
    <citation type="submission" date="2019-07" db="EMBL/GenBank/DDBJ databases">
        <title>Draft genome of C. aurimucosum strain 15-4290.</title>
        <authorList>
            <person name="Pacheco L.G.C."/>
            <person name="Aguiar E.R.G.R."/>
            <person name="Navas J."/>
            <person name="Santos C.S."/>
            <person name="Rocha D.J.P.G."/>
        </authorList>
    </citation>
    <scope>NUCLEOTIDE SEQUENCE [LARGE SCALE GENOMIC DNA]</scope>
    <source>
        <strain evidence="2 3">15-4290</strain>
    </source>
</reference>
<comment type="caution">
    <text evidence="2">The sequence shown here is derived from an EMBL/GenBank/DDBJ whole genome shotgun (WGS) entry which is preliminary data.</text>
</comment>
<dbReference type="InterPro" id="IPR007569">
    <property type="entry name" value="DUF559"/>
</dbReference>
<sequence>MIDDSNLIYLRPLSNNHPVWKQIASGELIRLTSRYAINSEYYSTLPYYQRHLFDIVAFGRSAHRSVLVERSAAKLLGLWTLSSRDAKVVLARQSKTVPPRRQWDSKVMYRKMWLPTSDIMERFGLRCTSVARTCIDVARLATFEEGLMAVDSALRKRLVSVDDLRSMITSMGRVKGAAQARRVVTHATALAESPYESYARGMLIVEGLGKKLVVQPELQGGYRPDLLINGKVIMEIDGAVKYDGATYGKSTEAVIRAERQREKYLQNLGYIVLRYSPRDLLQNREQVLNEVRGALNTVQPRSA</sequence>
<evidence type="ECO:0000313" key="3">
    <source>
        <dbReference type="Proteomes" id="UP000320648"/>
    </source>
</evidence>
<protein>
    <submittedName>
        <fullName evidence="2">DUF559 domain-containing protein</fullName>
    </submittedName>
</protein>
<evidence type="ECO:0000313" key="2">
    <source>
        <dbReference type="EMBL" id="TVU85765.1"/>
    </source>
</evidence>
<evidence type="ECO:0000259" key="1">
    <source>
        <dbReference type="Pfam" id="PF04480"/>
    </source>
</evidence>
<feature type="domain" description="DUF559" evidence="1">
    <location>
        <begin position="230"/>
        <end position="295"/>
    </location>
</feature>
<organism evidence="2 3">
    <name type="scientific">Corynebacterium aurimucosum</name>
    <dbReference type="NCBI Taxonomy" id="169292"/>
    <lineage>
        <taxon>Bacteria</taxon>
        <taxon>Bacillati</taxon>
        <taxon>Actinomycetota</taxon>
        <taxon>Actinomycetes</taxon>
        <taxon>Mycobacteriales</taxon>
        <taxon>Corynebacteriaceae</taxon>
        <taxon>Corynebacterium</taxon>
    </lineage>
</organism>
<dbReference type="Proteomes" id="UP000320648">
    <property type="component" value="Unassembled WGS sequence"/>
</dbReference>
<dbReference type="EMBL" id="VMTX01000003">
    <property type="protein sequence ID" value="TVU85765.1"/>
    <property type="molecule type" value="Genomic_DNA"/>
</dbReference>
<name>A0A558IWK2_9CORY</name>
<accession>A0A558IWK2</accession>
<gene>
    <name evidence="2" type="ORF">FQN05_03460</name>
</gene>
<dbReference type="AlphaFoldDB" id="A0A558IWK2"/>
<dbReference type="Gene3D" id="3.40.960.10">
    <property type="entry name" value="VSR Endonuclease"/>
    <property type="match status" value="1"/>
</dbReference>